<dbReference type="CDD" id="cd00093">
    <property type="entry name" value="HTH_XRE"/>
    <property type="match status" value="1"/>
</dbReference>
<evidence type="ECO:0000256" key="1">
    <source>
        <dbReference type="SAM" id="MobiDB-lite"/>
    </source>
</evidence>
<accession>A0A1B1K9T0</accession>
<gene>
    <name evidence="3" type="ORF">R1CP_23530</name>
</gene>
<dbReference type="InterPro" id="IPR001387">
    <property type="entry name" value="Cro/C1-type_HTH"/>
</dbReference>
<dbReference type="Proteomes" id="UP000186108">
    <property type="component" value="Chromosome"/>
</dbReference>
<dbReference type="EMBL" id="CP009111">
    <property type="protein sequence ID" value="ANS29374.1"/>
    <property type="molecule type" value="Genomic_DNA"/>
</dbReference>
<dbReference type="Pfam" id="PF13560">
    <property type="entry name" value="HTH_31"/>
    <property type="match status" value="1"/>
</dbReference>
<name>A0A1B1K9T0_RHOOP</name>
<dbReference type="Gene3D" id="1.10.260.40">
    <property type="entry name" value="lambda repressor-like DNA-binding domains"/>
    <property type="match status" value="1"/>
</dbReference>
<dbReference type="SMART" id="SM00530">
    <property type="entry name" value="HTH_XRE"/>
    <property type="match status" value="1"/>
</dbReference>
<feature type="compositionally biased region" description="Basic and acidic residues" evidence="1">
    <location>
        <begin position="31"/>
        <end position="43"/>
    </location>
</feature>
<evidence type="ECO:0000313" key="3">
    <source>
        <dbReference type="EMBL" id="ANS29374.1"/>
    </source>
</evidence>
<dbReference type="AlphaFoldDB" id="A0A1B1K9T0"/>
<feature type="domain" description="HTH cro/C1-type" evidence="2">
    <location>
        <begin position="18"/>
        <end position="82"/>
    </location>
</feature>
<evidence type="ECO:0000259" key="2">
    <source>
        <dbReference type="PROSITE" id="PS50943"/>
    </source>
</evidence>
<dbReference type="PROSITE" id="PS50943">
    <property type="entry name" value="HTH_CROC1"/>
    <property type="match status" value="1"/>
</dbReference>
<reference evidence="3 4" key="1">
    <citation type="submission" date="2014-07" db="EMBL/GenBank/DDBJ databases">
        <authorList>
            <person name="Zhang J.E."/>
            <person name="Yang H."/>
            <person name="Guo J."/>
            <person name="Deng Z."/>
            <person name="Luo H."/>
            <person name="Luo M."/>
            <person name="Zhao B."/>
        </authorList>
    </citation>
    <scope>NUCLEOTIDE SEQUENCE [LARGE SCALE GENOMIC DNA]</scope>
    <source>
        <strain evidence="3 4">1CP</strain>
    </source>
</reference>
<dbReference type="RefSeq" id="WP_196775181.1">
    <property type="nucleotide sequence ID" value="NZ_CP009111.1"/>
</dbReference>
<feature type="region of interest" description="Disordered" evidence="1">
    <location>
        <begin position="18"/>
        <end position="43"/>
    </location>
</feature>
<protein>
    <recommendedName>
        <fullName evidence="2">HTH cro/C1-type domain-containing protein</fullName>
    </recommendedName>
</protein>
<organism evidence="3 4">
    <name type="scientific">Rhodococcus opacus</name>
    <name type="common">Nocardia opaca</name>
    <dbReference type="NCBI Taxonomy" id="37919"/>
    <lineage>
        <taxon>Bacteria</taxon>
        <taxon>Bacillati</taxon>
        <taxon>Actinomycetota</taxon>
        <taxon>Actinomycetes</taxon>
        <taxon>Mycobacteriales</taxon>
        <taxon>Nocardiaceae</taxon>
        <taxon>Rhodococcus</taxon>
    </lineage>
</organism>
<evidence type="ECO:0000313" key="4">
    <source>
        <dbReference type="Proteomes" id="UP000186108"/>
    </source>
</evidence>
<dbReference type="InterPro" id="IPR010982">
    <property type="entry name" value="Lambda_DNA-bd_dom_sf"/>
</dbReference>
<dbReference type="PATRIC" id="fig|37919.13.peg.4961"/>
<dbReference type="SUPFAM" id="SSF47413">
    <property type="entry name" value="lambda repressor-like DNA-binding domains"/>
    <property type="match status" value="1"/>
</dbReference>
<proteinExistence type="predicted"/>
<sequence>MGKQRARTALETRFGNRVRTERESRGWSQKELADRMNDRQPEDAVTRAHVTTIAKIEAGDRTVRLDEAVTLAAVFEVSLDWLMGTEREEDLAYAVERLAGAAQRSGIDLEKVLDTLRTAEYDLARHNFERFRSQVEQGITSNTDGLPEDTLRALAMLLTSEKARQAITESVKITNTVVTLRHTDRDHLTQHLRTFSTQ</sequence>
<dbReference type="GO" id="GO:0003677">
    <property type="term" value="F:DNA binding"/>
    <property type="evidence" value="ECO:0007669"/>
    <property type="project" value="InterPro"/>
</dbReference>